<dbReference type="CDD" id="cd03260">
    <property type="entry name" value="ABC_PstB_phosphate_transporter"/>
    <property type="match status" value="1"/>
</dbReference>
<dbReference type="Gene3D" id="3.40.50.300">
    <property type="entry name" value="P-loop containing nucleotide triphosphate hydrolases"/>
    <property type="match status" value="1"/>
</dbReference>
<evidence type="ECO:0000313" key="6">
    <source>
        <dbReference type="EMBL" id="RSU06879.1"/>
    </source>
</evidence>
<evidence type="ECO:0000256" key="2">
    <source>
        <dbReference type="ARBA" id="ARBA00022592"/>
    </source>
</evidence>
<dbReference type="InterPro" id="IPR005670">
    <property type="entry name" value="PstB-like"/>
</dbReference>
<dbReference type="EMBL" id="NGJZ01000002">
    <property type="protein sequence ID" value="RSU06879.1"/>
    <property type="molecule type" value="Genomic_DNA"/>
</dbReference>
<keyword evidence="1" id="KW-0813">Transport</keyword>
<evidence type="ECO:0000256" key="3">
    <source>
        <dbReference type="ARBA" id="ARBA00022741"/>
    </source>
</evidence>
<dbReference type="PROSITE" id="PS00211">
    <property type="entry name" value="ABC_TRANSPORTER_1"/>
    <property type="match status" value="1"/>
</dbReference>
<sequence length="259" mass="29138">MVELQTVEEHSILRSSDLHVYYGKKEALKGITMGFKQGEIAALIGPSGCGKSTYLRTLNRMNDLIPGMTITGNVSFKEKNIYRPKMDIVELRKDIGMVFQQPNPFPFSIYENVAYGLRLTQNIPKQQLDDIVERSLRAAFVWEDVKDKLNKSALSLSGGQQQRVCIARVLAVNPQVILLDEPTSALDPVSSGKIEEMLLELKEKYTLIIVTHNMQQASRISDKTAFFLNGELIEYDQTRKIFSNPAQAATDDYISGRFG</sequence>
<dbReference type="GO" id="GO:0016020">
    <property type="term" value="C:membrane"/>
    <property type="evidence" value="ECO:0007669"/>
    <property type="project" value="InterPro"/>
</dbReference>
<dbReference type="Proteomes" id="UP000288669">
    <property type="component" value="Unassembled WGS sequence"/>
</dbReference>
<gene>
    <name evidence="6" type="ORF">CBF30_06355</name>
</gene>
<keyword evidence="3" id="KW-0547">Nucleotide-binding</keyword>
<evidence type="ECO:0000256" key="1">
    <source>
        <dbReference type="ARBA" id="ARBA00022448"/>
    </source>
</evidence>
<evidence type="ECO:0000259" key="5">
    <source>
        <dbReference type="PROSITE" id="PS50893"/>
    </source>
</evidence>
<evidence type="ECO:0000256" key="4">
    <source>
        <dbReference type="ARBA" id="ARBA00022840"/>
    </source>
</evidence>
<dbReference type="GO" id="GO:0016887">
    <property type="term" value="F:ATP hydrolysis activity"/>
    <property type="evidence" value="ECO:0007669"/>
    <property type="project" value="InterPro"/>
</dbReference>
<organism evidence="6 7">
    <name type="scientific">Vagococcus entomophilus</name>
    <dbReference type="NCBI Taxonomy" id="1160095"/>
    <lineage>
        <taxon>Bacteria</taxon>
        <taxon>Bacillati</taxon>
        <taxon>Bacillota</taxon>
        <taxon>Bacilli</taxon>
        <taxon>Lactobacillales</taxon>
        <taxon>Enterococcaceae</taxon>
        <taxon>Vagococcus</taxon>
    </lineage>
</organism>
<dbReference type="InterPro" id="IPR003593">
    <property type="entry name" value="AAA+_ATPase"/>
</dbReference>
<name>A0A430AG44_9ENTE</name>
<dbReference type="OrthoDB" id="9802185at2"/>
<accession>A0A430AG44</accession>
<dbReference type="SMART" id="SM00382">
    <property type="entry name" value="AAA"/>
    <property type="match status" value="1"/>
</dbReference>
<proteinExistence type="predicted"/>
<dbReference type="PANTHER" id="PTHR43423:SF1">
    <property type="entry name" value="ABC TRANSPORTER I FAMILY MEMBER 17"/>
    <property type="match status" value="1"/>
</dbReference>
<dbReference type="Pfam" id="PF00005">
    <property type="entry name" value="ABC_tran"/>
    <property type="match status" value="1"/>
</dbReference>
<dbReference type="SUPFAM" id="SSF52540">
    <property type="entry name" value="P-loop containing nucleoside triphosphate hydrolases"/>
    <property type="match status" value="1"/>
</dbReference>
<dbReference type="AlphaFoldDB" id="A0A430AG44"/>
<comment type="caution">
    <text evidence="6">The sequence shown here is derived from an EMBL/GenBank/DDBJ whole genome shotgun (WGS) entry which is preliminary data.</text>
</comment>
<reference evidence="6 7" key="1">
    <citation type="submission" date="2017-05" db="EMBL/GenBank/DDBJ databases">
        <title>Vagococcus spp. assemblies.</title>
        <authorList>
            <person name="Gulvik C.A."/>
        </authorList>
    </citation>
    <scope>NUCLEOTIDE SEQUENCE [LARGE SCALE GENOMIC DNA]</scope>
    <source>
        <strain evidence="6 7">DSM 24756</strain>
    </source>
</reference>
<dbReference type="GO" id="GO:0005524">
    <property type="term" value="F:ATP binding"/>
    <property type="evidence" value="ECO:0007669"/>
    <property type="project" value="UniProtKB-KW"/>
</dbReference>
<dbReference type="GO" id="GO:0005315">
    <property type="term" value="F:phosphate transmembrane transporter activity"/>
    <property type="evidence" value="ECO:0007669"/>
    <property type="project" value="InterPro"/>
</dbReference>
<dbReference type="GO" id="GO:0035435">
    <property type="term" value="P:phosphate ion transmembrane transport"/>
    <property type="evidence" value="ECO:0007669"/>
    <property type="project" value="InterPro"/>
</dbReference>
<protein>
    <submittedName>
        <fullName evidence="6">Phosphate ABC transporter ATP-binding protein</fullName>
    </submittedName>
</protein>
<keyword evidence="2" id="KW-0592">Phosphate transport</keyword>
<dbReference type="NCBIfam" id="TIGR00972">
    <property type="entry name" value="3a0107s01c2"/>
    <property type="match status" value="1"/>
</dbReference>
<dbReference type="InterPro" id="IPR027417">
    <property type="entry name" value="P-loop_NTPase"/>
</dbReference>
<keyword evidence="4 6" id="KW-0067">ATP-binding</keyword>
<keyword evidence="7" id="KW-1185">Reference proteome</keyword>
<evidence type="ECO:0000313" key="7">
    <source>
        <dbReference type="Proteomes" id="UP000288669"/>
    </source>
</evidence>
<dbReference type="InterPro" id="IPR003439">
    <property type="entry name" value="ABC_transporter-like_ATP-bd"/>
</dbReference>
<dbReference type="PROSITE" id="PS50893">
    <property type="entry name" value="ABC_TRANSPORTER_2"/>
    <property type="match status" value="1"/>
</dbReference>
<dbReference type="RefSeq" id="WP_126823937.1">
    <property type="nucleotide sequence ID" value="NZ_JBHLWU010000002.1"/>
</dbReference>
<feature type="domain" description="ABC transporter" evidence="5">
    <location>
        <begin position="13"/>
        <end position="254"/>
    </location>
</feature>
<dbReference type="InterPro" id="IPR017871">
    <property type="entry name" value="ABC_transporter-like_CS"/>
</dbReference>
<dbReference type="PANTHER" id="PTHR43423">
    <property type="entry name" value="ABC TRANSPORTER I FAMILY MEMBER 17"/>
    <property type="match status" value="1"/>
</dbReference>